<dbReference type="PANTHER" id="PTHR12922:SF7">
    <property type="entry name" value="UBIQUINONE BIOSYNTHESIS PROTEIN COQ4 HOMOLOG, MITOCHONDRIAL"/>
    <property type="match status" value="1"/>
</dbReference>
<organism evidence="2 3">
    <name type="scientific">Pseudocohnilembus persalinus</name>
    <name type="common">Ciliate</name>
    <dbReference type="NCBI Taxonomy" id="266149"/>
    <lineage>
        <taxon>Eukaryota</taxon>
        <taxon>Sar</taxon>
        <taxon>Alveolata</taxon>
        <taxon>Ciliophora</taxon>
        <taxon>Intramacronucleata</taxon>
        <taxon>Oligohymenophorea</taxon>
        <taxon>Scuticociliatia</taxon>
        <taxon>Philasterida</taxon>
        <taxon>Pseudocohnilembidae</taxon>
        <taxon>Pseudocohnilembus</taxon>
    </lineage>
</organism>
<sequence length="212" mass="25270">MQKQSLQKLFKASQKVYRPVQIQNKNLSFFSDQNQFTKHQDIINNYRHTQSFTERLQLTVKYALNAYLQSQNPRYLSELGSLTSDHSVEYLREQMRKDDEGQLILKEQPRVNNSTVDLEYLLSLEKNTFGYAYGHFMNSHKFNSEDRPVSRYIQDLELAYIFQRYKEIHDFIHVLLGYDVTVKDELIGKKDATCLTIMCHKLFKMQNHVNWL</sequence>
<evidence type="ECO:0000256" key="1">
    <source>
        <dbReference type="ARBA" id="ARBA00022688"/>
    </source>
</evidence>
<dbReference type="InParanoid" id="A0A0V0R5N4"/>
<dbReference type="InterPro" id="IPR007715">
    <property type="entry name" value="Coq4"/>
</dbReference>
<evidence type="ECO:0008006" key="4">
    <source>
        <dbReference type="Google" id="ProtNLM"/>
    </source>
</evidence>
<accession>A0A0V0R5N4</accession>
<comment type="caution">
    <text evidence="2">The sequence shown here is derived from an EMBL/GenBank/DDBJ whole genome shotgun (WGS) entry which is preliminary data.</text>
</comment>
<proteinExistence type="predicted"/>
<dbReference type="AlphaFoldDB" id="A0A0V0R5N4"/>
<dbReference type="Proteomes" id="UP000054937">
    <property type="component" value="Unassembled WGS sequence"/>
</dbReference>
<evidence type="ECO:0000313" key="3">
    <source>
        <dbReference type="Proteomes" id="UP000054937"/>
    </source>
</evidence>
<reference evidence="2 3" key="1">
    <citation type="journal article" date="2015" name="Sci. Rep.">
        <title>Genome of the facultative scuticociliatosis pathogen Pseudocohnilembus persalinus provides insight into its virulence through horizontal gene transfer.</title>
        <authorList>
            <person name="Xiong J."/>
            <person name="Wang G."/>
            <person name="Cheng J."/>
            <person name="Tian M."/>
            <person name="Pan X."/>
            <person name="Warren A."/>
            <person name="Jiang C."/>
            <person name="Yuan D."/>
            <person name="Miao W."/>
        </authorList>
    </citation>
    <scope>NUCLEOTIDE SEQUENCE [LARGE SCALE GENOMIC DNA]</scope>
    <source>
        <strain evidence="2">36N120E</strain>
    </source>
</reference>
<keyword evidence="1" id="KW-0831">Ubiquinone biosynthesis</keyword>
<dbReference type="Pfam" id="PF05019">
    <property type="entry name" value="Coq4"/>
    <property type="match status" value="1"/>
</dbReference>
<protein>
    <recommendedName>
        <fullName evidence="4">Coenzyme Q biosynthesis protein 4 homolog</fullName>
    </recommendedName>
</protein>
<dbReference type="GO" id="GO:0006744">
    <property type="term" value="P:ubiquinone biosynthetic process"/>
    <property type="evidence" value="ECO:0007669"/>
    <property type="project" value="UniProtKB-KW"/>
</dbReference>
<dbReference type="EMBL" id="LDAU01000044">
    <property type="protein sequence ID" value="KRX09787.1"/>
    <property type="molecule type" value="Genomic_DNA"/>
</dbReference>
<gene>
    <name evidence="2" type="ORF">PPERSA_02659</name>
</gene>
<dbReference type="OMA" id="KARLCER"/>
<name>A0A0V0R5N4_PSEPJ</name>
<keyword evidence="3" id="KW-1185">Reference proteome</keyword>
<dbReference type="OrthoDB" id="4249at2759"/>
<evidence type="ECO:0000313" key="2">
    <source>
        <dbReference type="EMBL" id="KRX09787.1"/>
    </source>
</evidence>
<dbReference type="PANTHER" id="PTHR12922">
    <property type="entry name" value="UBIQUINONE BIOSYNTHESIS PROTEIN"/>
    <property type="match status" value="1"/>
</dbReference>